<dbReference type="Pfam" id="PF00412">
    <property type="entry name" value="LIM"/>
    <property type="match status" value="1"/>
</dbReference>
<feature type="compositionally biased region" description="Polar residues" evidence="6">
    <location>
        <begin position="76"/>
        <end position="87"/>
    </location>
</feature>
<dbReference type="InterPro" id="IPR001781">
    <property type="entry name" value="Znf_LIM"/>
</dbReference>
<evidence type="ECO:0000256" key="6">
    <source>
        <dbReference type="SAM" id="MobiDB-lite"/>
    </source>
</evidence>
<keyword evidence="1 4" id="KW-0479">Metal-binding</keyword>
<feature type="compositionally biased region" description="Basic and acidic residues" evidence="6">
    <location>
        <begin position="91"/>
        <end position="100"/>
    </location>
</feature>
<feature type="coiled-coil region" evidence="5">
    <location>
        <begin position="110"/>
        <end position="137"/>
    </location>
</feature>
<dbReference type="SMART" id="SM00132">
    <property type="entry name" value="LIM"/>
    <property type="match status" value="1"/>
</dbReference>
<keyword evidence="8" id="KW-1185">Reference proteome</keyword>
<feature type="compositionally biased region" description="Acidic residues" evidence="6">
    <location>
        <begin position="1"/>
        <end position="18"/>
    </location>
</feature>
<feature type="compositionally biased region" description="Acidic residues" evidence="6">
    <location>
        <begin position="387"/>
        <end position="398"/>
    </location>
</feature>
<evidence type="ECO:0000256" key="5">
    <source>
        <dbReference type="SAM" id="Coils"/>
    </source>
</evidence>
<feature type="region of interest" description="Disordered" evidence="6">
    <location>
        <begin position="1"/>
        <end position="33"/>
    </location>
</feature>
<protein>
    <submittedName>
        <fullName evidence="9">LIM zinc-binding domain-containing protein</fullName>
    </submittedName>
</protein>
<dbReference type="WBParaSite" id="PSAMB.scaffold2435size23253.g17897.t1">
    <property type="protein sequence ID" value="PSAMB.scaffold2435size23253.g17897.t1"/>
    <property type="gene ID" value="PSAMB.scaffold2435size23253.g17897"/>
</dbReference>
<feature type="region of interest" description="Disordered" evidence="6">
    <location>
        <begin position="350"/>
        <end position="414"/>
    </location>
</feature>
<evidence type="ECO:0000256" key="2">
    <source>
        <dbReference type="ARBA" id="ARBA00022833"/>
    </source>
</evidence>
<dbReference type="PROSITE" id="PS00478">
    <property type="entry name" value="LIM_DOMAIN_1"/>
    <property type="match status" value="1"/>
</dbReference>
<sequence length="625" mass="69813">MADTEDDPYAVSSDSEDEDVKKPPPKIAIEGRASDLSTLKAALASENEKEVTKDQSRAEEIKELKAAISQDLNNVRSNFESGNTGVAQLNKDVEEKPEREKLTAIDKEKYSQFKDKFEKLDETLEQNLEEKRKAMEREIYGAGAEGLSKAKDRFEKPQEESEIVREAIDIQRSDADKKRVQKAFNKKSVTEEDVPKECVICGKVVYPVEKVFANKRLYHKACFKCSKCNKSLTATNFNSHEGALLCKVHHLEVFHPELAKSMDPTQVEEEEHGEQADDEEGDYAVVSKPKVLDSSVVRFFANPMDETDRRRIAALTAPISRTTFYRIAGLKSTDDLATISSLRDKKGSWETSVQESQKAEKKTVVEGEMFQTGRVKSHQTKFTEGGSVDEPEEEEDESTRDPNVIRENRRGKKEELHFEQVGDIKNKWKTGGVEAAQENREDRSSELDELKKGLKVKERFQEKSATDQADAVTDRQSVMEKESIDTSWTFPAQEHPVQALLSFMRMRYVSAGPTPPPSPSSPFSPTSAFAGNLCMTAPALFSSASTAHYCMSSEARKAFLQGGAFETGPVEKTVKDDIQFSELGSFKERFEKGAVDEAPTEKTAIDVQCGELGNIKAASPGRFCS</sequence>
<evidence type="ECO:0000313" key="8">
    <source>
        <dbReference type="Proteomes" id="UP000887566"/>
    </source>
</evidence>
<dbReference type="SUPFAM" id="SSF57716">
    <property type="entry name" value="Glucocorticoid receptor-like (DNA-binding domain)"/>
    <property type="match status" value="2"/>
</dbReference>
<feature type="region of interest" description="Disordered" evidence="6">
    <location>
        <begin position="429"/>
        <end position="448"/>
    </location>
</feature>
<dbReference type="PANTHER" id="PTHR24206">
    <property type="entry name" value="OS06G0237300 PROTEIN"/>
    <property type="match status" value="1"/>
</dbReference>
<dbReference type="Proteomes" id="UP000887566">
    <property type="component" value="Unplaced"/>
</dbReference>
<feature type="domain" description="LIM zinc-binding" evidence="7">
    <location>
        <begin position="196"/>
        <end position="256"/>
    </location>
</feature>
<evidence type="ECO:0000259" key="7">
    <source>
        <dbReference type="PROSITE" id="PS50023"/>
    </source>
</evidence>
<feature type="compositionally biased region" description="Basic and acidic residues" evidence="6">
    <location>
        <begin position="399"/>
        <end position="414"/>
    </location>
</feature>
<accession>A0A914VUY1</accession>
<evidence type="ECO:0000256" key="3">
    <source>
        <dbReference type="ARBA" id="ARBA00023038"/>
    </source>
</evidence>
<dbReference type="CDD" id="cd09358">
    <property type="entry name" value="LIM_Mical_like"/>
    <property type="match status" value="1"/>
</dbReference>
<evidence type="ECO:0000256" key="1">
    <source>
        <dbReference type="ARBA" id="ARBA00022723"/>
    </source>
</evidence>
<reference evidence="9" key="1">
    <citation type="submission" date="2022-11" db="UniProtKB">
        <authorList>
            <consortium name="WormBaseParasite"/>
        </authorList>
    </citation>
    <scope>IDENTIFICATION</scope>
</reference>
<organism evidence="8 9">
    <name type="scientific">Plectus sambesii</name>
    <dbReference type="NCBI Taxonomy" id="2011161"/>
    <lineage>
        <taxon>Eukaryota</taxon>
        <taxon>Metazoa</taxon>
        <taxon>Ecdysozoa</taxon>
        <taxon>Nematoda</taxon>
        <taxon>Chromadorea</taxon>
        <taxon>Plectida</taxon>
        <taxon>Plectina</taxon>
        <taxon>Plectoidea</taxon>
        <taxon>Plectidae</taxon>
        <taxon>Plectus</taxon>
    </lineage>
</organism>
<name>A0A914VUY1_9BILA</name>
<feature type="region of interest" description="Disordered" evidence="6">
    <location>
        <begin position="76"/>
        <end position="100"/>
    </location>
</feature>
<dbReference type="GO" id="GO:0046872">
    <property type="term" value="F:metal ion binding"/>
    <property type="evidence" value="ECO:0007669"/>
    <property type="project" value="UniProtKB-KW"/>
</dbReference>
<evidence type="ECO:0000313" key="9">
    <source>
        <dbReference type="WBParaSite" id="PSAMB.scaffold2435size23253.g17897.t1"/>
    </source>
</evidence>
<keyword evidence="2 4" id="KW-0862">Zinc</keyword>
<dbReference type="AlphaFoldDB" id="A0A914VUY1"/>
<dbReference type="PROSITE" id="PS50023">
    <property type="entry name" value="LIM_DOMAIN_2"/>
    <property type="match status" value="1"/>
</dbReference>
<feature type="compositionally biased region" description="Basic and acidic residues" evidence="6">
    <location>
        <begin position="437"/>
        <end position="448"/>
    </location>
</feature>
<dbReference type="Gene3D" id="2.10.110.10">
    <property type="entry name" value="Cysteine Rich Protein"/>
    <property type="match status" value="1"/>
</dbReference>
<evidence type="ECO:0000256" key="4">
    <source>
        <dbReference type="PROSITE-ProRule" id="PRU00125"/>
    </source>
</evidence>
<keyword evidence="5" id="KW-0175">Coiled coil</keyword>
<keyword evidence="3 4" id="KW-0440">LIM domain</keyword>
<proteinExistence type="predicted"/>